<dbReference type="KEGG" id="npn:JI59_03935"/>
<proteinExistence type="predicted"/>
<evidence type="ECO:0000256" key="2">
    <source>
        <dbReference type="SAM" id="SignalP"/>
    </source>
</evidence>
<keyword evidence="2" id="KW-0732">Signal</keyword>
<dbReference type="Proteomes" id="UP000004030">
    <property type="component" value="Unassembled WGS sequence"/>
</dbReference>
<dbReference type="EMBL" id="AGFM01000066">
    <property type="protein sequence ID" value="EHJ58661.1"/>
    <property type="molecule type" value="Genomic_DNA"/>
</dbReference>
<dbReference type="PATRIC" id="fig|1088721.3.peg.4332"/>
<evidence type="ECO:0000313" key="5">
    <source>
        <dbReference type="Proteomes" id="UP000004030"/>
    </source>
</evidence>
<feature type="region of interest" description="Disordered" evidence="1">
    <location>
        <begin position="181"/>
        <end position="202"/>
    </location>
</feature>
<evidence type="ECO:0000256" key="1">
    <source>
        <dbReference type="SAM" id="MobiDB-lite"/>
    </source>
</evidence>
<dbReference type="AlphaFoldDB" id="G6EJ75"/>
<feature type="domain" description="Ice-binding protein C-terminal" evidence="3">
    <location>
        <begin position="200"/>
        <end position="222"/>
    </location>
</feature>
<dbReference type="NCBIfam" id="TIGR02595">
    <property type="entry name" value="PEP_CTERM"/>
    <property type="match status" value="1"/>
</dbReference>
<name>G6EJ75_9SPHN</name>
<comment type="caution">
    <text evidence="4">The sequence shown here is derived from an EMBL/GenBank/DDBJ whole genome shotgun (WGS) entry which is preliminary data.</text>
</comment>
<dbReference type="InterPro" id="IPR013424">
    <property type="entry name" value="Ice-binding_C"/>
</dbReference>
<feature type="chain" id="PRO_5003488193" description="Ice-binding protein C-terminal domain-containing protein" evidence="2">
    <location>
        <begin position="23"/>
        <end position="234"/>
    </location>
</feature>
<dbReference type="NCBIfam" id="NF033947">
    <property type="entry name" value="PEP-cistern"/>
    <property type="match status" value="1"/>
</dbReference>
<evidence type="ECO:0000259" key="3">
    <source>
        <dbReference type="Pfam" id="PF07589"/>
    </source>
</evidence>
<reference evidence="4 5" key="1">
    <citation type="journal article" date="2012" name="J. Bacteriol.">
        <title>Genome sequence of benzo(a)pyrene-degrading bacterium Novosphingobium pentaromativorans US6-1.</title>
        <authorList>
            <person name="Luo Y.R."/>
            <person name="Kang S.G."/>
            <person name="Kim S.J."/>
            <person name="Kim M.R."/>
            <person name="Li N."/>
            <person name="Lee J.H."/>
            <person name="Kwon K.K."/>
        </authorList>
    </citation>
    <scope>NUCLEOTIDE SEQUENCE [LARGE SCALE GENOMIC DNA]</scope>
    <source>
        <strain evidence="4 5">US6-1</strain>
    </source>
</reference>
<accession>G6EJ75</accession>
<feature type="signal peptide" evidence="2">
    <location>
        <begin position="1"/>
        <end position="22"/>
    </location>
</feature>
<protein>
    <recommendedName>
        <fullName evidence="3">Ice-binding protein C-terminal domain-containing protein</fullName>
    </recommendedName>
</protein>
<evidence type="ECO:0000313" key="4">
    <source>
        <dbReference type="EMBL" id="EHJ58661.1"/>
    </source>
</evidence>
<keyword evidence="5" id="KW-1185">Reference proteome</keyword>
<feature type="compositionally biased region" description="Low complexity" evidence="1">
    <location>
        <begin position="181"/>
        <end position="199"/>
    </location>
</feature>
<dbReference type="eggNOG" id="ENOG503326Z">
    <property type="taxonomic scope" value="Bacteria"/>
</dbReference>
<sequence>MKQTLTGLAALASLTLAAPAWADAITLDSNSIGDSFTVNFDGFSGGTTIDGLTSSATFTLTGITSTGYVFDYSVSNTTSGGLDSRVSSFAFDVDPGIVDASSTGAFSYSVLSSNYPNGIGTVDVCFKGGDSNSCAGNSGGVLTGDTGTGSLTLGFDAAPESITLSDFFARYQSISGAGNITSASGSGTISSSSSSSGGTPVPEPGTIGILGLGLAGLAFARRRPRRGKAHLATA</sequence>
<organism evidence="4 5">
    <name type="scientific">Novosphingobium pentaromativorans US6-1</name>
    <dbReference type="NCBI Taxonomy" id="1088721"/>
    <lineage>
        <taxon>Bacteria</taxon>
        <taxon>Pseudomonadati</taxon>
        <taxon>Pseudomonadota</taxon>
        <taxon>Alphaproteobacteria</taxon>
        <taxon>Sphingomonadales</taxon>
        <taxon>Sphingomonadaceae</taxon>
        <taxon>Novosphingobium</taxon>
    </lineage>
</organism>
<gene>
    <name evidence="4" type="ORF">NSU_4396</name>
</gene>
<dbReference type="Pfam" id="PF07589">
    <property type="entry name" value="PEP-CTERM"/>
    <property type="match status" value="1"/>
</dbReference>